<evidence type="ECO:0000256" key="1">
    <source>
        <dbReference type="SAM" id="MobiDB-lite"/>
    </source>
</evidence>
<organism evidence="2 3">
    <name type="scientific">Drosophila kikkawai</name>
    <name type="common">Fruit fly</name>
    <dbReference type="NCBI Taxonomy" id="30033"/>
    <lineage>
        <taxon>Eukaryota</taxon>
        <taxon>Metazoa</taxon>
        <taxon>Ecdysozoa</taxon>
        <taxon>Arthropoda</taxon>
        <taxon>Hexapoda</taxon>
        <taxon>Insecta</taxon>
        <taxon>Pterygota</taxon>
        <taxon>Neoptera</taxon>
        <taxon>Endopterygota</taxon>
        <taxon>Diptera</taxon>
        <taxon>Brachycera</taxon>
        <taxon>Muscomorpha</taxon>
        <taxon>Ephydroidea</taxon>
        <taxon>Drosophilidae</taxon>
        <taxon>Drosophila</taxon>
        <taxon>Sophophora</taxon>
    </lineage>
</organism>
<proteinExistence type="predicted"/>
<dbReference type="GeneID" id="108077143"/>
<dbReference type="Proteomes" id="UP001652661">
    <property type="component" value="Chromosome 3L"/>
</dbReference>
<sequence>MKRITARRNHGSRSHHLHLYRSSYQPASNKPKVPQIATAQQQQQQQSFLAQTGFGGPADSLPAGAGTGARVGVGLMTIPSYADQMHSAFLDYQHQRVEFEQQQNQLLQKLYQQYPDVSGAQIRAQGQKEQQQQPPQQKQHPSECLQAANGFVYQRQQFGINGLQPGGPPKPTGGSMPLRFMRGAGDFYSTQQHMGFMQQQQQEVLHDQQQLVAQQFATSQLAPTTRQSYGMAVPMSSVLSAPSFPEPLDINQVNFTGGNLGLL</sequence>
<accession>A0A6P4ICA9</accession>
<feature type="region of interest" description="Disordered" evidence="1">
    <location>
        <begin position="25"/>
        <end position="57"/>
    </location>
</feature>
<dbReference type="AlphaFoldDB" id="A0A6P4ICA9"/>
<feature type="region of interest" description="Disordered" evidence="1">
    <location>
        <begin position="121"/>
        <end position="142"/>
    </location>
</feature>
<dbReference type="RefSeq" id="XP_017025850.1">
    <property type="nucleotide sequence ID" value="XM_017170361.3"/>
</dbReference>
<reference evidence="3" key="1">
    <citation type="submission" date="2025-08" db="UniProtKB">
        <authorList>
            <consortium name="RefSeq"/>
        </authorList>
    </citation>
    <scope>IDENTIFICATION</scope>
    <source>
        <strain evidence="3">14028-0561.14</strain>
        <tissue evidence="3">Whole fly</tissue>
    </source>
</reference>
<feature type="compositionally biased region" description="Low complexity" evidence="1">
    <location>
        <begin position="125"/>
        <end position="139"/>
    </location>
</feature>
<gene>
    <name evidence="3" type="primary">LOC108077143</name>
</gene>
<name>A0A6P4ICA9_DROKI</name>
<evidence type="ECO:0000313" key="2">
    <source>
        <dbReference type="Proteomes" id="UP001652661"/>
    </source>
</evidence>
<dbReference type="OrthoDB" id="8050866at2759"/>
<evidence type="ECO:0000313" key="3">
    <source>
        <dbReference type="RefSeq" id="XP_017025850.1"/>
    </source>
</evidence>
<keyword evidence="2" id="KW-1185">Reference proteome</keyword>
<protein>
    <submittedName>
        <fullName evidence="3">Headcase protein-like isoform X1</fullName>
    </submittedName>
</protein>